<keyword evidence="2" id="KW-1185">Reference proteome</keyword>
<name>A0A0V0TZT4_9BILA</name>
<accession>A0A0V0TZT4</accession>
<dbReference type="EMBL" id="JYDJ01000103">
    <property type="protein sequence ID" value="KRX44135.1"/>
    <property type="molecule type" value="Genomic_DNA"/>
</dbReference>
<dbReference type="Proteomes" id="UP000055048">
    <property type="component" value="Unassembled WGS sequence"/>
</dbReference>
<protein>
    <submittedName>
        <fullName evidence="1">Uncharacterized protein</fullName>
    </submittedName>
</protein>
<organism evidence="1 2">
    <name type="scientific">Trichinella murrelli</name>
    <dbReference type="NCBI Taxonomy" id="144512"/>
    <lineage>
        <taxon>Eukaryota</taxon>
        <taxon>Metazoa</taxon>
        <taxon>Ecdysozoa</taxon>
        <taxon>Nematoda</taxon>
        <taxon>Enoplea</taxon>
        <taxon>Dorylaimia</taxon>
        <taxon>Trichinellida</taxon>
        <taxon>Trichinellidae</taxon>
        <taxon>Trichinella</taxon>
    </lineage>
</organism>
<reference evidence="1 2" key="1">
    <citation type="submission" date="2015-01" db="EMBL/GenBank/DDBJ databases">
        <title>Evolution of Trichinella species and genotypes.</title>
        <authorList>
            <person name="Korhonen P.K."/>
            <person name="Edoardo P."/>
            <person name="Giuseppe L.R."/>
            <person name="Gasser R.B."/>
        </authorList>
    </citation>
    <scope>NUCLEOTIDE SEQUENCE [LARGE SCALE GENOMIC DNA]</scope>
    <source>
        <strain evidence="1">ISS417</strain>
    </source>
</reference>
<gene>
    <name evidence="1" type="ORF">T05_4661</name>
</gene>
<evidence type="ECO:0000313" key="1">
    <source>
        <dbReference type="EMBL" id="KRX44135.1"/>
    </source>
</evidence>
<comment type="caution">
    <text evidence="1">The sequence shown here is derived from an EMBL/GenBank/DDBJ whole genome shotgun (WGS) entry which is preliminary data.</text>
</comment>
<evidence type="ECO:0000313" key="2">
    <source>
        <dbReference type="Proteomes" id="UP000055048"/>
    </source>
</evidence>
<dbReference type="AlphaFoldDB" id="A0A0V0TZT4"/>
<sequence length="107" mass="12702">MFIHLIQSLLNFIKCNADFYFKRCNVKIRCNEFNLFINRKKFKRQSVTAIDVHEVASIRFTLARRFTFAWQRTPSGAEATSSADQNGHLVRRGWIRWVHPWSSRPKS</sequence>
<proteinExistence type="predicted"/>